<dbReference type="InterPro" id="IPR018511">
    <property type="entry name" value="Hemolysin-typ_Ca-bd_CS"/>
</dbReference>
<dbReference type="Proteomes" id="UP000277007">
    <property type="component" value="Unassembled WGS sequence"/>
</dbReference>
<dbReference type="InterPro" id="IPR050557">
    <property type="entry name" value="RTX_toxin/Mannuronan_C5-epim"/>
</dbReference>
<comment type="caution">
    <text evidence="3">The sequence shown here is derived from an EMBL/GenBank/DDBJ whole genome shotgun (WGS) entry which is preliminary data.</text>
</comment>
<dbReference type="PANTHER" id="PTHR38340">
    <property type="entry name" value="S-LAYER PROTEIN"/>
    <property type="match status" value="1"/>
</dbReference>
<keyword evidence="4" id="KW-1185">Reference proteome</keyword>
<dbReference type="GO" id="GO:0005509">
    <property type="term" value="F:calcium ion binding"/>
    <property type="evidence" value="ECO:0007669"/>
    <property type="project" value="InterPro"/>
</dbReference>
<name>A0A431VFW6_9PROT</name>
<evidence type="ECO:0000313" key="3">
    <source>
        <dbReference type="EMBL" id="RTR19178.1"/>
    </source>
</evidence>
<dbReference type="EMBL" id="RXMA01000012">
    <property type="protein sequence ID" value="RTR19178.1"/>
    <property type="molecule type" value="Genomic_DNA"/>
</dbReference>
<dbReference type="GO" id="GO:0005576">
    <property type="term" value="C:extracellular region"/>
    <property type="evidence" value="ECO:0007669"/>
    <property type="project" value="UniProtKB-SubCell"/>
</dbReference>
<sequence length="291" mass="30632">MTISFFDEAYYLRLNPDVASGWGAAPSLHYERYGRFEGRNPNAGFSEAYYLFQYPDVAAAVRAGSFASGYDHWINFGLGENRSPDGVFAGETVYLRAHPDVAAVVAADGFANGFQHYAAYGKAEGRDPIRNDQHGTAGNDTIEGTALNDQTANRLFGGAGDDLVLGGRSFSTRGTNLSGNDILYGDAGNDTLDGGAGADTMVGGAGADRFRFDPDYNYSLWSGPYYFQDTITDFDPAAGDLIDLSGLGLSYASLTPSDGAAGLTVGLGGSLGSITLTGQTSAAMAQSWFLL</sequence>
<dbReference type="PROSITE" id="PS00330">
    <property type="entry name" value="HEMOLYSIN_CALCIUM"/>
    <property type="match status" value="1"/>
</dbReference>
<dbReference type="OrthoDB" id="7366332at2"/>
<dbReference type="Pfam" id="PF00353">
    <property type="entry name" value="HemolysinCabind"/>
    <property type="match status" value="2"/>
</dbReference>
<gene>
    <name evidence="3" type="ORF">EJ903_14220</name>
</gene>
<comment type="subcellular location">
    <subcellularLocation>
        <location evidence="1">Secreted</location>
    </subcellularLocation>
</comment>
<accession>A0A431VFW6</accession>
<proteinExistence type="predicted"/>
<dbReference type="Gene3D" id="2.150.10.10">
    <property type="entry name" value="Serralysin-like metalloprotease, C-terminal"/>
    <property type="match status" value="1"/>
</dbReference>
<dbReference type="InterPro" id="IPR011049">
    <property type="entry name" value="Serralysin-like_metalloprot_C"/>
</dbReference>
<keyword evidence="2" id="KW-0964">Secreted</keyword>
<dbReference type="RefSeq" id="WP_126616488.1">
    <property type="nucleotide sequence ID" value="NZ_JBHUCY010000030.1"/>
</dbReference>
<evidence type="ECO:0008006" key="5">
    <source>
        <dbReference type="Google" id="ProtNLM"/>
    </source>
</evidence>
<dbReference type="InterPro" id="IPR001343">
    <property type="entry name" value="Hemolysn_Ca-bd"/>
</dbReference>
<dbReference type="PANTHER" id="PTHR38340:SF1">
    <property type="entry name" value="S-LAYER PROTEIN"/>
    <property type="match status" value="1"/>
</dbReference>
<dbReference type="AlphaFoldDB" id="A0A431VFW6"/>
<evidence type="ECO:0000256" key="1">
    <source>
        <dbReference type="ARBA" id="ARBA00004613"/>
    </source>
</evidence>
<dbReference type="PRINTS" id="PR00313">
    <property type="entry name" value="CABNDNGRPT"/>
</dbReference>
<evidence type="ECO:0000313" key="4">
    <source>
        <dbReference type="Proteomes" id="UP000277007"/>
    </source>
</evidence>
<evidence type="ECO:0000256" key="2">
    <source>
        <dbReference type="ARBA" id="ARBA00022525"/>
    </source>
</evidence>
<protein>
    <recommendedName>
        <fullName evidence="5">Hemolysin-type calcium-binding repeat-containing protein</fullName>
    </recommendedName>
</protein>
<dbReference type="SUPFAM" id="SSF51120">
    <property type="entry name" value="beta-Roll"/>
    <property type="match status" value="1"/>
</dbReference>
<reference evidence="3 4" key="1">
    <citation type="submission" date="2018-12" db="EMBL/GenBank/DDBJ databases">
        <authorList>
            <person name="Yang Y."/>
        </authorList>
    </citation>
    <scope>NUCLEOTIDE SEQUENCE [LARGE SCALE GENOMIC DNA]</scope>
    <source>
        <strain evidence="3 4">L-25-5w-1</strain>
    </source>
</reference>
<organism evidence="3 4">
    <name type="scientific">Azospirillum griseum</name>
    <dbReference type="NCBI Taxonomy" id="2496639"/>
    <lineage>
        <taxon>Bacteria</taxon>
        <taxon>Pseudomonadati</taxon>
        <taxon>Pseudomonadota</taxon>
        <taxon>Alphaproteobacteria</taxon>
        <taxon>Rhodospirillales</taxon>
        <taxon>Azospirillaceae</taxon>
        <taxon>Azospirillum</taxon>
    </lineage>
</organism>